<evidence type="ECO:0000256" key="17">
    <source>
        <dbReference type="ARBA" id="ARBA00024663"/>
    </source>
</evidence>
<dbReference type="EC" id="3.1.1.3" evidence="6"/>
<dbReference type="GO" id="GO:0032585">
    <property type="term" value="C:multivesicular body membrane"/>
    <property type="evidence" value="ECO:0007669"/>
    <property type="project" value="UniProtKB-SubCell"/>
</dbReference>
<dbReference type="GO" id="GO:0004806">
    <property type="term" value="F:triacylglycerol lipase activity"/>
    <property type="evidence" value="ECO:0007669"/>
    <property type="project" value="UniProtKB-EC"/>
</dbReference>
<evidence type="ECO:0000256" key="12">
    <source>
        <dbReference type="ARBA" id="ARBA00022989"/>
    </source>
</evidence>
<dbReference type="PANTHER" id="PTHR47175">
    <property type="entry name" value="LIPASE ATG15-RELATED"/>
    <property type="match status" value="1"/>
</dbReference>
<comment type="function">
    <text evidence="17">Lipase which is essential for lysis of subvacuolar cytoplasm to vacuole targeted bodies and intravacuolar autophagic bodies. Involved in the lysis of intravacuolar multivesicular body (MVB) vesicles. The intravacuolar membrane disintegration by ATG15 is critical to life span extension.</text>
</comment>
<dbReference type="STRING" id="747676.F4RV76"/>
<comment type="subunit">
    <text evidence="5">Binds to both phosphatidylinositol (PI) and phosphatidylinositol 3,5-bisphosphate (PIP2).</text>
</comment>
<evidence type="ECO:0000256" key="1">
    <source>
        <dbReference type="ARBA" id="ARBA00001024"/>
    </source>
</evidence>
<dbReference type="GO" id="GO:0034727">
    <property type="term" value="P:piecemeal microautophagy of the nucleus"/>
    <property type="evidence" value="ECO:0007669"/>
    <property type="project" value="EnsemblFungi"/>
</dbReference>
<evidence type="ECO:0000256" key="19">
    <source>
        <dbReference type="SAM" id="MobiDB-lite"/>
    </source>
</evidence>
<keyword evidence="7" id="KW-0812">Transmembrane</keyword>
<accession>F4RV76</accession>
<dbReference type="OrthoDB" id="58570at2759"/>
<evidence type="ECO:0000256" key="8">
    <source>
        <dbReference type="ARBA" id="ARBA00022753"/>
    </source>
</evidence>
<evidence type="ECO:0000256" key="13">
    <source>
        <dbReference type="ARBA" id="ARBA00023006"/>
    </source>
</evidence>
<comment type="similarity">
    <text evidence="4">Belongs to the AB hydrolase superfamily. Lipase family.</text>
</comment>
<dbReference type="GeneID" id="18935383"/>
<feature type="region of interest" description="Disordered" evidence="19">
    <location>
        <begin position="78"/>
        <end position="98"/>
    </location>
</feature>
<dbReference type="Gene3D" id="3.40.50.1820">
    <property type="entry name" value="alpha/beta hydrolase"/>
    <property type="match status" value="1"/>
</dbReference>
<dbReference type="InterPro" id="IPR002921">
    <property type="entry name" value="Fungal_lipase-type"/>
</dbReference>
<sequence>MSRMKTKSPQVCLLTLLSFLSPQVYGFQVPFLWTNPSRSTTNSQGSLNFQIQHAIHIGTHRYPGLHLQRKFNKEDREEIDLRSLSTSSSSNPSSPNLYSSTHQLISKKGIIWSHNSTWDQWNSVRRQNILMDRSRRGSKNATQSLQTLDAENKLMEIDWKGLEIDLPDLTNLQTLISLAKMTNNAYTIPNDDRWTDPGKKWNVSDSFGWEEDGLRGHVFATPDHKSVVISIKGTSAGVLGNGGSTGANDKLNDNLLFSCCCARVSWSWSTVCDCYSGPYQCRQQCVEKALIDKSVYFSAAVDIYNDVVTMYPHARIWLAGHSLGAALASLLGLTFGVPVVGFESPGDLLPARRLHLPLPPGASFGQGKEMSAVTHVFHTADPIAMGTCNGVISTCSVAGYAMESRCHVGKSIIYDTVGKLNWAVDIRTHSIKTVIENILIPDWDPTPPTCQNKSIFALRWPWGKHENGTEPCEGNKPKNSIPEASVQECEEGDCFKWEFKDDWDDEASLDC</sequence>
<keyword evidence="14" id="KW-0443">Lipid metabolism</keyword>
<organism evidence="23">
    <name type="scientific">Melampsora larici-populina (strain 98AG31 / pathotype 3-4-7)</name>
    <name type="common">Poplar leaf rust fungus</name>
    <dbReference type="NCBI Taxonomy" id="747676"/>
    <lineage>
        <taxon>Eukaryota</taxon>
        <taxon>Fungi</taxon>
        <taxon>Dikarya</taxon>
        <taxon>Basidiomycota</taxon>
        <taxon>Pucciniomycotina</taxon>
        <taxon>Pucciniomycetes</taxon>
        <taxon>Pucciniales</taxon>
        <taxon>Melampsoraceae</taxon>
        <taxon>Melampsora</taxon>
    </lineage>
</organism>
<dbReference type="Proteomes" id="UP000001072">
    <property type="component" value="Unassembled WGS sequence"/>
</dbReference>
<dbReference type="RefSeq" id="XP_007413019.1">
    <property type="nucleotide sequence ID" value="XM_007412957.1"/>
</dbReference>
<comment type="catalytic activity">
    <reaction evidence="1">
        <text>a triacylglycerol + H2O = a diacylglycerol + a fatty acid + H(+)</text>
        <dbReference type="Rhea" id="RHEA:12044"/>
        <dbReference type="ChEBI" id="CHEBI:15377"/>
        <dbReference type="ChEBI" id="CHEBI:15378"/>
        <dbReference type="ChEBI" id="CHEBI:17855"/>
        <dbReference type="ChEBI" id="CHEBI:18035"/>
        <dbReference type="ChEBI" id="CHEBI:28868"/>
        <dbReference type="EC" id="3.1.1.3"/>
    </reaction>
</comment>
<dbReference type="KEGG" id="mlr:MELLADRAFT_89950"/>
<feature type="signal peptide" evidence="20">
    <location>
        <begin position="1"/>
        <end position="26"/>
    </location>
</feature>
<proteinExistence type="inferred from homology"/>
<evidence type="ECO:0000256" key="7">
    <source>
        <dbReference type="ARBA" id="ARBA00022692"/>
    </source>
</evidence>
<evidence type="ECO:0000256" key="20">
    <source>
        <dbReference type="SAM" id="SignalP"/>
    </source>
</evidence>
<evidence type="ECO:0000256" key="16">
    <source>
        <dbReference type="ARBA" id="ARBA00023180"/>
    </source>
</evidence>
<dbReference type="PANTHER" id="PTHR47175:SF2">
    <property type="entry name" value="LIPASE ATG15-RELATED"/>
    <property type="match status" value="1"/>
</dbReference>
<dbReference type="GO" id="GO:0005775">
    <property type="term" value="C:vacuolar lumen"/>
    <property type="evidence" value="ECO:0007669"/>
    <property type="project" value="EnsemblFungi"/>
</dbReference>
<dbReference type="GO" id="GO:0005783">
    <property type="term" value="C:endoplasmic reticulum"/>
    <property type="evidence" value="ECO:0007669"/>
    <property type="project" value="EnsemblFungi"/>
</dbReference>
<dbReference type="SUPFAM" id="SSF53474">
    <property type="entry name" value="alpha/beta-Hydrolases"/>
    <property type="match status" value="1"/>
</dbReference>
<dbReference type="VEuPathDB" id="FungiDB:MELLADRAFT_89950"/>
<keyword evidence="16" id="KW-0325">Glycoprotein</keyword>
<dbReference type="AlphaFoldDB" id="F4RV76"/>
<evidence type="ECO:0000256" key="5">
    <source>
        <dbReference type="ARBA" id="ARBA00011137"/>
    </source>
</evidence>
<feature type="chain" id="PRO_5003321062" description="triacylglycerol lipase" evidence="20">
    <location>
        <begin position="27"/>
        <end position="511"/>
    </location>
</feature>
<gene>
    <name evidence="22" type="ORF">MELLADRAFT_89950</name>
</gene>
<keyword evidence="12" id="KW-1133">Transmembrane helix</keyword>
<evidence type="ECO:0000256" key="10">
    <source>
        <dbReference type="ARBA" id="ARBA00022963"/>
    </source>
</evidence>
<protein>
    <recommendedName>
        <fullName evidence="6">triacylglycerol lipase</fullName>
        <ecNumber evidence="6">3.1.1.3</ecNumber>
    </recommendedName>
    <alternativeName>
        <fullName evidence="18">Autophagy-related protein 15</fullName>
    </alternativeName>
</protein>
<dbReference type="InterPro" id="IPR029058">
    <property type="entry name" value="AB_hydrolase_fold"/>
</dbReference>
<keyword evidence="23" id="KW-1185">Reference proteome</keyword>
<feature type="domain" description="Fungal lipase-type" evidence="21">
    <location>
        <begin position="299"/>
        <end position="333"/>
    </location>
</feature>
<dbReference type="GO" id="GO:0046461">
    <property type="term" value="P:neutral lipid catabolic process"/>
    <property type="evidence" value="ECO:0007669"/>
    <property type="project" value="EnsemblFungi"/>
</dbReference>
<keyword evidence="8" id="KW-0967">Endosome</keyword>
<reference evidence="23" key="1">
    <citation type="journal article" date="2011" name="Proc. Natl. Acad. Sci. U.S.A.">
        <title>Obligate biotrophy features unraveled by the genomic analysis of rust fungi.</title>
        <authorList>
            <person name="Duplessis S."/>
            <person name="Cuomo C.A."/>
            <person name="Lin Y.-C."/>
            <person name="Aerts A."/>
            <person name="Tisserant E."/>
            <person name="Veneault-Fourrey C."/>
            <person name="Joly D.L."/>
            <person name="Hacquard S."/>
            <person name="Amselem J."/>
            <person name="Cantarel B.L."/>
            <person name="Chiu R."/>
            <person name="Coutinho P.M."/>
            <person name="Feau N."/>
            <person name="Field M."/>
            <person name="Frey P."/>
            <person name="Gelhaye E."/>
            <person name="Goldberg J."/>
            <person name="Grabherr M.G."/>
            <person name="Kodira C.D."/>
            <person name="Kohler A."/>
            <person name="Kuees U."/>
            <person name="Lindquist E.A."/>
            <person name="Lucas S.M."/>
            <person name="Mago R."/>
            <person name="Mauceli E."/>
            <person name="Morin E."/>
            <person name="Murat C."/>
            <person name="Pangilinan J.L."/>
            <person name="Park R."/>
            <person name="Pearson M."/>
            <person name="Quesneville H."/>
            <person name="Rouhier N."/>
            <person name="Sakthikumar S."/>
            <person name="Salamov A.A."/>
            <person name="Schmutz J."/>
            <person name="Selles B."/>
            <person name="Shapiro H."/>
            <person name="Tanguay P."/>
            <person name="Tuskan G.A."/>
            <person name="Henrissat B."/>
            <person name="Van de Peer Y."/>
            <person name="Rouze P."/>
            <person name="Ellis J.G."/>
            <person name="Dodds P.N."/>
            <person name="Schein J.E."/>
            <person name="Zhong S."/>
            <person name="Hamelin R.C."/>
            <person name="Grigoriev I.V."/>
            <person name="Szabo L.J."/>
            <person name="Martin F."/>
        </authorList>
    </citation>
    <scope>NUCLEOTIDE SEQUENCE [LARGE SCALE GENOMIC DNA]</scope>
    <source>
        <strain evidence="23">98AG31 / pathotype 3-4-7</strain>
    </source>
</reference>
<dbReference type="GO" id="GO:0006660">
    <property type="term" value="P:phosphatidylserine catabolic process"/>
    <property type="evidence" value="ECO:0007669"/>
    <property type="project" value="EnsemblFungi"/>
</dbReference>
<feature type="compositionally biased region" description="Low complexity" evidence="19">
    <location>
        <begin position="83"/>
        <end position="98"/>
    </location>
</feature>
<evidence type="ECO:0000256" key="3">
    <source>
        <dbReference type="ARBA" id="ARBA00004343"/>
    </source>
</evidence>
<name>F4RV76_MELLP</name>
<evidence type="ECO:0000313" key="23">
    <source>
        <dbReference type="Proteomes" id="UP000001072"/>
    </source>
</evidence>
<keyword evidence="11" id="KW-0735">Signal-anchor</keyword>
<dbReference type="FunFam" id="3.40.50.1820:FF:000129">
    <property type="entry name" value="Autophagy related lipase Atg15, putative"/>
    <property type="match status" value="1"/>
</dbReference>
<keyword evidence="15" id="KW-0472">Membrane</keyword>
<dbReference type="FunCoup" id="F4RV76">
    <property type="interactions" value="56"/>
</dbReference>
<dbReference type="GO" id="GO:0005774">
    <property type="term" value="C:vacuolar membrane"/>
    <property type="evidence" value="ECO:0007669"/>
    <property type="project" value="EnsemblFungi"/>
</dbReference>
<evidence type="ECO:0000256" key="14">
    <source>
        <dbReference type="ARBA" id="ARBA00023098"/>
    </source>
</evidence>
<evidence type="ECO:0000313" key="22">
    <source>
        <dbReference type="EMBL" id="EGG03572.1"/>
    </source>
</evidence>
<dbReference type="GO" id="GO:0006624">
    <property type="term" value="P:vacuolar protein processing"/>
    <property type="evidence" value="ECO:0007669"/>
    <property type="project" value="EnsemblFungi"/>
</dbReference>
<dbReference type="InParanoid" id="F4RV76"/>
<evidence type="ECO:0000256" key="6">
    <source>
        <dbReference type="ARBA" id="ARBA00013279"/>
    </source>
</evidence>
<keyword evidence="10" id="KW-0442">Lipid degradation</keyword>
<comment type="subcellular location">
    <subcellularLocation>
        <location evidence="3">Endosome</location>
        <location evidence="3">Multivesicular body membrane</location>
        <topology evidence="3">Single-pass type II membrane protein</topology>
    </subcellularLocation>
    <subcellularLocation>
        <location evidence="2">Prevacuolar compartment membrane</location>
        <topology evidence="2">Single-pass type II membrane protein</topology>
    </subcellularLocation>
</comment>
<evidence type="ECO:0000256" key="15">
    <source>
        <dbReference type="ARBA" id="ARBA00023136"/>
    </source>
</evidence>
<evidence type="ECO:0000256" key="4">
    <source>
        <dbReference type="ARBA" id="ARBA00010701"/>
    </source>
</evidence>
<dbReference type="GO" id="GO:0004620">
    <property type="term" value="F:phospholipase activity"/>
    <property type="evidence" value="ECO:0007669"/>
    <property type="project" value="EnsemblFungi"/>
</dbReference>
<dbReference type="HOGENOM" id="CLU_028295_1_1_1"/>
<keyword evidence="13" id="KW-0072">Autophagy</keyword>
<evidence type="ECO:0000256" key="9">
    <source>
        <dbReference type="ARBA" id="ARBA00022801"/>
    </source>
</evidence>
<keyword evidence="20" id="KW-0732">Signal</keyword>
<evidence type="ECO:0000256" key="18">
    <source>
        <dbReference type="ARBA" id="ARBA00029828"/>
    </source>
</evidence>
<keyword evidence="9" id="KW-0378">Hydrolase</keyword>
<dbReference type="InterPro" id="IPR050805">
    <property type="entry name" value="ATG15_Lipase"/>
</dbReference>
<evidence type="ECO:0000256" key="11">
    <source>
        <dbReference type="ARBA" id="ARBA00022968"/>
    </source>
</evidence>
<dbReference type="GO" id="GO:0034496">
    <property type="term" value="P:multivesicular body membrane disassembly"/>
    <property type="evidence" value="ECO:0007669"/>
    <property type="project" value="EnsemblFungi"/>
</dbReference>
<dbReference type="EMBL" id="GL883123">
    <property type="protein sequence ID" value="EGG03572.1"/>
    <property type="molecule type" value="Genomic_DNA"/>
</dbReference>
<dbReference type="GO" id="GO:0000425">
    <property type="term" value="P:pexophagy"/>
    <property type="evidence" value="ECO:0007669"/>
    <property type="project" value="EnsemblFungi"/>
</dbReference>
<dbReference type="Pfam" id="PF01764">
    <property type="entry name" value="Lipase_3"/>
    <property type="match status" value="1"/>
</dbReference>
<evidence type="ECO:0000256" key="2">
    <source>
        <dbReference type="ARBA" id="ARBA00004270"/>
    </source>
</evidence>
<evidence type="ECO:0000259" key="21">
    <source>
        <dbReference type="Pfam" id="PF01764"/>
    </source>
</evidence>
<dbReference type="CDD" id="cd00519">
    <property type="entry name" value="Lipase_3"/>
    <property type="match status" value="1"/>
</dbReference>
<dbReference type="eggNOG" id="KOG4540">
    <property type="taxonomic scope" value="Eukaryota"/>
</dbReference>